<comment type="catalytic activity">
    <reaction evidence="1">
        <text>Endonucleolytic cleavage to 5'-phosphomonoester.</text>
        <dbReference type="EC" id="3.1.26.3"/>
    </reaction>
</comment>
<dbReference type="InterPro" id="IPR011907">
    <property type="entry name" value="RNase_III"/>
</dbReference>
<sequence>MLVEKRKEELRELANRFGHALKNPELLNKALTHKSYANENQLLRLKDNERFEFLGDSVIDLIVSRYLVHQKLDMSEGELSKIRAQIVNEQSLAGFARDIDLGQYMLLGKGEEASGGREKNSLLSNTFEAVIAALFVDSSFADVYQMFLSLYRSPIDKITEEKRITDYKGQLQKHCQSRILAKPQYRLISENGPDHSKVFKIQAFILGEPYGIGMGKTKKEAEQAAARISYDSLMARNKQTV</sequence>
<dbReference type="PANTHER" id="PTHR11207:SF0">
    <property type="entry name" value="RIBONUCLEASE 3"/>
    <property type="match status" value="1"/>
</dbReference>
<comment type="similarity">
    <text evidence="2">Belongs to the ribonuclease III family.</text>
</comment>
<dbReference type="SMART" id="SM00535">
    <property type="entry name" value="RIBOc"/>
    <property type="match status" value="1"/>
</dbReference>
<dbReference type="SMART" id="SM00358">
    <property type="entry name" value="DSRM"/>
    <property type="match status" value="1"/>
</dbReference>
<keyword evidence="6 10" id="KW-0378">Hydrolase</keyword>
<dbReference type="Pfam" id="PF00035">
    <property type="entry name" value="dsrm"/>
    <property type="match status" value="1"/>
</dbReference>
<dbReference type="PROSITE" id="PS50142">
    <property type="entry name" value="RNASE_3_2"/>
    <property type="match status" value="1"/>
</dbReference>
<dbReference type="Gene3D" id="3.30.160.20">
    <property type="match status" value="1"/>
</dbReference>
<evidence type="ECO:0000313" key="10">
    <source>
        <dbReference type="EMBL" id="VAX22124.1"/>
    </source>
</evidence>
<proteinExistence type="inferred from homology"/>
<gene>
    <name evidence="10" type="ORF">MNBD_NITROSPINAE04-2137</name>
</gene>
<dbReference type="PROSITE" id="PS50137">
    <property type="entry name" value="DS_RBD"/>
    <property type="match status" value="1"/>
</dbReference>
<dbReference type="CDD" id="cd10845">
    <property type="entry name" value="DSRM_RNAse_III_family"/>
    <property type="match status" value="1"/>
</dbReference>
<evidence type="ECO:0000256" key="7">
    <source>
        <dbReference type="ARBA" id="ARBA00022884"/>
    </source>
</evidence>
<evidence type="ECO:0000256" key="2">
    <source>
        <dbReference type="ARBA" id="ARBA00010183"/>
    </source>
</evidence>
<evidence type="ECO:0000259" key="9">
    <source>
        <dbReference type="PROSITE" id="PS50142"/>
    </source>
</evidence>
<keyword evidence="5" id="KW-0255">Endonuclease</keyword>
<reference evidence="10" key="1">
    <citation type="submission" date="2018-06" db="EMBL/GenBank/DDBJ databases">
        <authorList>
            <person name="Zhirakovskaya E."/>
        </authorList>
    </citation>
    <scope>NUCLEOTIDE SEQUENCE</scope>
</reference>
<dbReference type="PROSITE" id="PS00517">
    <property type="entry name" value="RNASE_3_1"/>
    <property type="match status" value="1"/>
</dbReference>
<protein>
    <recommendedName>
        <fullName evidence="3">ribonuclease III</fullName>
        <ecNumber evidence="3">3.1.26.3</ecNumber>
    </recommendedName>
</protein>
<dbReference type="FunFam" id="1.10.1520.10:FF:000001">
    <property type="entry name" value="Ribonuclease 3"/>
    <property type="match status" value="1"/>
</dbReference>
<keyword evidence="4" id="KW-0540">Nuclease</keyword>
<dbReference type="NCBIfam" id="TIGR02191">
    <property type="entry name" value="RNaseIII"/>
    <property type="match status" value="1"/>
</dbReference>
<dbReference type="InterPro" id="IPR014720">
    <property type="entry name" value="dsRBD_dom"/>
</dbReference>
<feature type="domain" description="DRBM" evidence="8">
    <location>
        <begin position="166"/>
        <end position="235"/>
    </location>
</feature>
<dbReference type="GO" id="GO:0006364">
    <property type="term" value="P:rRNA processing"/>
    <property type="evidence" value="ECO:0007669"/>
    <property type="project" value="InterPro"/>
</dbReference>
<evidence type="ECO:0000256" key="5">
    <source>
        <dbReference type="ARBA" id="ARBA00022759"/>
    </source>
</evidence>
<evidence type="ECO:0000256" key="3">
    <source>
        <dbReference type="ARBA" id="ARBA00012177"/>
    </source>
</evidence>
<accession>A0A3B1CDI8</accession>
<keyword evidence="7" id="KW-0694">RNA-binding</keyword>
<organism evidence="10">
    <name type="scientific">hydrothermal vent metagenome</name>
    <dbReference type="NCBI Taxonomy" id="652676"/>
    <lineage>
        <taxon>unclassified sequences</taxon>
        <taxon>metagenomes</taxon>
        <taxon>ecological metagenomes</taxon>
    </lineage>
</organism>
<dbReference type="GO" id="GO:0003725">
    <property type="term" value="F:double-stranded RNA binding"/>
    <property type="evidence" value="ECO:0007669"/>
    <property type="project" value="TreeGrafter"/>
</dbReference>
<evidence type="ECO:0000256" key="1">
    <source>
        <dbReference type="ARBA" id="ARBA00000109"/>
    </source>
</evidence>
<name>A0A3B1CDI8_9ZZZZ</name>
<dbReference type="PANTHER" id="PTHR11207">
    <property type="entry name" value="RIBONUCLEASE III"/>
    <property type="match status" value="1"/>
</dbReference>
<dbReference type="GO" id="GO:0004525">
    <property type="term" value="F:ribonuclease III activity"/>
    <property type="evidence" value="ECO:0007669"/>
    <property type="project" value="UniProtKB-EC"/>
</dbReference>
<dbReference type="Pfam" id="PF14622">
    <property type="entry name" value="Ribonucleas_3_3"/>
    <property type="match status" value="1"/>
</dbReference>
<dbReference type="InterPro" id="IPR036389">
    <property type="entry name" value="RNase_III_sf"/>
</dbReference>
<feature type="domain" description="RNase III" evidence="9">
    <location>
        <begin position="10"/>
        <end position="139"/>
    </location>
</feature>
<dbReference type="SUPFAM" id="SSF54768">
    <property type="entry name" value="dsRNA-binding domain-like"/>
    <property type="match status" value="1"/>
</dbReference>
<dbReference type="SUPFAM" id="SSF69065">
    <property type="entry name" value="RNase III domain-like"/>
    <property type="match status" value="1"/>
</dbReference>
<evidence type="ECO:0000256" key="4">
    <source>
        <dbReference type="ARBA" id="ARBA00022722"/>
    </source>
</evidence>
<dbReference type="Gene3D" id="1.10.1520.10">
    <property type="entry name" value="Ribonuclease III domain"/>
    <property type="match status" value="1"/>
</dbReference>
<dbReference type="AlphaFoldDB" id="A0A3B1CDI8"/>
<dbReference type="EC" id="3.1.26.3" evidence="3"/>
<dbReference type="CDD" id="cd00593">
    <property type="entry name" value="RIBOc"/>
    <property type="match status" value="1"/>
</dbReference>
<evidence type="ECO:0000256" key="6">
    <source>
        <dbReference type="ARBA" id="ARBA00022801"/>
    </source>
</evidence>
<dbReference type="InterPro" id="IPR000999">
    <property type="entry name" value="RNase_III_dom"/>
</dbReference>
<dbReference type="GO" id="GO:0010468">
    <property type="term" value="P:regulation of gene expression"/>
    <property type="evidence" value="ECO:0007669"/>
    <property type="project" value="TreeGrafter"/>
</dbReference>
<evidence type="ECO:0000259" key="8">
    <source>
        <dbReference type="PROSITE" id="PS50137"/>
    </source>
</evidence>
<dbReference type="HAMAP" id="MF_00104">
    <property type="entry name" value="RNase_III"/>
    <property type="match status" value="1"/>
</dbReference>
<dbReference type="EMBL" id="UOGA01000217">
    <property type="protein sequence ID" value="VAX22124.1"/>
    <property type="molecule type" value="Genomic_DNA"/>
</dbReference>